<sequence>MKRGWITWDQAELPRAAFDARLAAVGDHLAERDLPALVVYTDIWKSNRARHFSNFMPYWNRALLLIARQAKPVLLCGLSPRVYPWIRSVTILEEILPSPDLAKRLVELCSDKGWKRIGVLDLAGLPYDLNQAISSGPVEAVDVSLPLVPDEWELGMYRHAARMAREGLTEELVGGVGLVDHEFTGLLERKFRRAGAEDLVVLLTNGKTVPLPARGEILGERFSV</sequence>
<dbReference type="InterPro" id="IPR029149">
    <property type="entry name" value="Creatin/AminoP/Spt16_N"/>
</dbReference>
<dbReference type="EMBL" id="JACDQQ010000362">
    <property type="protein sequence ID" value="MBA0084082.1"/>
    <property type="molecule type" value="Genomic_DNA"/>
</dbReference>
<protein>
    <recommendedName>
        <fullName evidence="3">Creatinase N-terminal domain-containing protein</fullName>
    </recommendedName>
</protein>
<evidence type="ECO:0000313" key="2">
    <source>
        <dbReference type="Proteomes" id="UP000567293"/>
    </source>
</evidence>
<reference evidence="1" key="1">
    <citation type="submission" date="2020-06" db="EMBL/GenBank/DDBJ databases">
        <title>Legume-microbial interactions unlock mineral nutrients during tropical forest succession.</title>
        <authorList>
            <person name="Epihov D.Z."/>
        </authorList>
    </citation>
    <scope>NUCLEOTIDE SEQUENCE [LARGE SCALE GENOMIC DNA]</scope>
    <source>
        <strain evidence="1">Pan2503</strain>
    </source>
</reference>
<feature type="non-terminal residue" evidence="1">
    <location>
        <position position="224"/>
    </location>
</feature>
<dbReference type="AlphaFoldDB" id="A0A7V8NMI1"/>
<comment type="caution">
    <text evidence="1">The sequence shown here is derived from an EMBL/GenBank/DDBJ whole genome shotgun (WGS) entry which is preliminary data.</text>
</comment>
<proteinExistence type="predicted"/>
<accession>A0A7V8NMI1</accession>
<dbReference type="Proteomes" id="UP000567293">
    <property type="component" value="Unassembled WGS sequence"/>
</dbReference>
<gene>
    <name evidence="1" type="ORF">HRJ53_03715</name>
</gene>
<dbReference type="SUPFAM" id="SSF53092">
    <property type="entry name" value="Creatinase/prolidase N-terminal domain"/>
    <property type="match status" value="1"/>
</dbReference>
<keyword evidence="2" id="KW-1185">Reference proteome</keyword>
<name>A0A7V8NMI1_9BACT</name>
<evidence type="ECO:0000313" key="1">
    <source>
        <dbReference type="EMBL" id="MBA0084082.1"/>
    </source>
</evidence>
<organism evidence="1 2">
    <name type="scientific">Candidatus Acidiferrum panamense</name>
    <dbReference type="NCBI Taxonomy" id="2741543"/>
    <lineage>
        <taxon>Bacteria</taxon>
        <taxon>Pseudomonadati</taxon>
        <taxon>Acidobacteriota</taxon>
        <taxon>Terriglobia</taxon>
        <taxon>Candidatus Acidiferrales</taxon>
        <taxon>Candidatus Acidiferrum</taxon>
    </lineage>
</organism>
<evidence type="ECO:0008006" key="3">
    <source>
        <dbReference type="Google" id="ProtNLM"/>
    </source>
</evidence>